<evidence type="ECO:0000256" key="1">
    <source>
        <dbReference type="SAM" id="SignalP"/>
    </source>
</evidence>
<accession>A0A2T5JG31</accession>
<feature type="chain" id="PRO_5015395772" description="Tetratricopeptide repeat protein" evidence="1">
    <location>
        <begin position="20"/>
        <end position="728"/>
    </location>
</feature>
<organism evidence="2 3">
    <name type="scientific">Mucilaginibacter yixingensis</name>
    <dbReference type="NCBI Taxonomy" id="1295612"/>
    <lineage>
        <taxon>Bacteria</taxon>
        <taxon>Pseudomonadati</taxon>
        <taxon>Bacteroidota</taxon>
        <taxon>Sphingobacteriia</taxon>
        <taxon>Sphingobacteriales</taxon>
        <taxon>Sphingobacteriaceae</taxon>
        <taxon>Mucilaginibacter</taxon>
    </lineage>
</organism>
<protein>
    <recommendedName>
        <fullName evidence="4">Tetratricopeptide repeat protein</fullName>
    </recommendedName>
</protein>
<keyword evidence="1" id="KW-0732">Signal</keyword>
<feature type="signal peptide" evidence="1">
    <location>
        <begin position="1"/>
        <end position="19"/>
    </location>
</feature>
<comment type="caution">
    <text evidence="2">The sequence shown here is derived from an EMBL/GenBank/DDBJ whole genome shotgun (WGS) entry which is preliminary data.</text>
</comment>
<gene>
    <name evidence="2" type="ORF">C8P68_101624</name>
</gene>
<sequence>MRRRWALSLIVFSVSVTCAAGIVWACADYENDDASSFAPEYFVNKHYSPFFYDSFNRYYYGADSSQIIDNNSRYNQLIAGEWRTFLGQQLSPAQVDFLLFHSKKQQADSLEKIVLNKLDGRGKTFFNYLPLMKDCEYYSISEGDGWYEKVPRKIPPANVEKRITTALSGFRDPFIRERLWFQLVRYHYFQDTTGRKAIVSFNKYEKEFQHNFLYYRTLGYLAGAEYAEKDYAHANYHYSLCYNYTWQMYLPSQWSFHPQEEADWRQTLKLAKTNEEKITLWHLLGLENDPVRAIRMIARIDPHSEKLDLLLARLINTEEAGTPQTDGTITPHPPLSKNATVGLIDSIANLKTVSKPYYWHLAAGYMHYMYADYKAAQHYYALAGKEIPAGNNELAAQCKLLNILLSVSTLPHLDKQTETKLIEPLNWLADLRDSKKQVANLRFTTALQFVTDTISKIYLRQGERVKAETFKTAPHIYVDSMATDSLEKLLEKPAKTPFERAMLRYYPVKARQLYYQQALLATYDENINAALRFMNKADSLKNSDLPANPFNSSIGDCHECEFGLTKPAVTPLKFLQAIQALKQNIATGKDVYRSALQLGNAYYNITHYGNSRLYFQTDLTGSPSQPGDYDSDYKAIFTSPNIAQKYYEVALKKAPDNEARAKCAYLLSKCERNDFYNNHANPSAYEYYDSIPPAGQWVKELKSKYATTAYYKEVLKECGYFRTYDGKR</sequence>
<keyword evidence="3" id="KW-1185">Reference proteome</keyword>
<dbReference type="Proteomes" id="UP000244168">
    <property type="component" value="Unassembled WGS sequence"/>
</dbReference>
<evidence type="ECO:0008006" key="4">
    <source>
        <dbReference type="Google" id="ProtNLM"/>
    </source>
</evidence>
<name>A0A2T5JG31_9SPHI</name>
<dbReference type="EMBL" id="QAOQ01000001">
    <property type="protein sequence ID" value="PTR01390.1"/>
    <property type="molecule type" value="Genomic_DNA"/>
</dbReference>
<evidence type="ECO:0000313" key="3">
    <source>
        <dbReference type="Proteomes" id="UP000244168"/>
    </source>
</evidence>
<dbReference type="AlphaFoldDB" id="A0A2T5JG31"/>
<evidence type="ECO:0000313" key="2">
    <source>
        <dbReference type="EMBL" id="PTR01390.1"/>
    </source>
</evidence>
<reference evidence="2 3" key="1">
    <citation type="submission" date="2018-04" db="EMBL/GenBank/DDBJ databases">
        <title>Genomic Encyclopedia of Archaeal and Bacterial Type Strains, Phase II (KMG-II): from individual species to whole genera.</title>
        <authorList>
            <person name="Goeker M."/>
        </authorList>
    </citation>
    <scope>NUCLEOTIDE SEQUENCE [LARGE SCALE GENOMIC DNA]</scope>
    <source>
        <strain evidence="2 3">DSM 26809</strain>
    </source>
</reference>
<proteinExistence type="predicted"/>